<dbReference type="RefSeq" id="WP_007103961.1">
    <property type="nucleotide sequence ID" value="NZ_BAER01000032.1"/>
</dbReference>
<accession>K6ZPE0</accession>
<dbReference type="Gene3D" id="3.30.559.10">
    <property type="entry name" value="Chloramphenicol acetyltransferase-like domain"/>
    <property type="match status" value="1"/>
</dbReference>
<feature type="active site" description="Proton acceptor" evidence="1">
    <location>
        <position position="189"/>
    </location>
</feature>
<dbReference type="SMART" id="SM01059">
    <property type="entry name" value="CAT"/>
    <property type="match status" value="1"/>
</dbReference>
<name>K6ZPE0_9ALTE</name>
<dbReference type="EC" id="2.3.1.28" evidence="2"/>
<dbReference type="Proteomes" id="UP000006322">
    <property type="component" value="Unassembled WGS sequence"/>
</dbReference>
<proteinExistence type="predicted"/>
<dbReference type="InterPro" id="IPR001707">
    <property type="entry name" value="Cmp_AcTrfase"/>
</dbReference>
<gene>
    <name evidence="2" type="primary">cat</name>
    <name evidence="2" type="ORF">GPLA_1247</name>
</gene>
<dbReference type="STRING" id="1129793.GPLA_1247"/>
<dbReference type="PANTHER" id="PTHR38474:SF1">
    <property type="entry name" value="SLR0299 PROTEIN"/>
    <property type="match status" value="1"/>
</dbReference>
<dbReference type="EMBL" id="BAER01000032">
    <property type="protein sequence ID" value="GAC32162.1"/>
    <property type="molecule type" value="Genomic_DNA"/>
</dbReference>
<dbReference type="PIRSF" id="PIRSF000440">
    <property type="entry name" value="CAT"/>
    <property type="match status" value="1"/>
</dbReference>
<dbReference type="InterPro" id="IPR023213">
    <property type="entry name" value="CAT-like_dom_sf"/>
</dbReference>
<keyword evidence="2" id="KW-0012">Acyltransferase</keyword>
<dbReference type="PANTHER" id="PTHR38474">
    <property type="entry name" value="SLR0299 PROTEIN"/>
    <property type="match status" value="1"/>
</dbReference>
<dbReference type="AlphaFoldDB" id="K6ZPE0"/>
<dbReference type="GO" id="GO:0008811">
    <property type="term" value="F:chloramphenicol O-acetyltransferase activity"/>
    <property type="evidence" value="ECO:0007669"/>
    <property type="project" value="UniProtKB-EC"/>
</dbReference>
<comment type="caution">
    <text evidence="2">The sequence shown here is derived from an EMBL/GenBank/DDBJ whole genome shotgun (WGS) entry which is preliminary data.</text>
</comment>
<sequence length="219" mass="25655">MSSIEKIDLRTWYRKEHFEFYKTFKQPFFNVCATVNVAKTLSYCKENQLSFFICSLFLLGYSANQIAPFRLRINGDEVDVHDDVDISCTVLNKDESFSFCEFGACHDFRLFYQQAEQRLARIKNGHKSLAPLTVSHNKIFCSVLPWLHFTSFSHAQKHNEHDSIPRIVMGKYKAFAHETLMPVSVEVHHALVDGLHVGQYFQQLEHNFKHFFANYGRYK</sequence>
<dbReference type="Pfam" id="PF00302">
    <property type="entry name" value="CAT"/>
    <property type="match status" value="1"/>
</dbReference>
<protein>
    <submittedName>
        <fullName evidence="2">Chloramphenicol O-acetyltransferase</fullName>
        <ecNumber evidence="2">2.3.1.28</ecNumber>
    </submittedName>
</protein>
<reference evidence="3" key="1">
    <citation type="journal article" date="2014" name="Environ. Microbiol.">
        <title>Comparative genomics of the marine bacterial genus Glaciecola reveals the high degree of genomic diversity and genomic characteristic for cold adaptation.</title>
        <authorList>
            <person name="Qin Q.L."/>
            <person name="Xie B.B."/>
            <person name="Yu Y."/>
            <person name="Shu Y.L."/>
            <person name="Rong J.C."/>
            <person name="Zhang Y.J."/>
            <person name="Zhao D.L."/>
            <person name="Chen X.L."/>
            <person name="Zhang X.Y."/>
            <person name="Chen B."/>
            <person name="Zhou B.C."/>
            <person name="Zhang Y.Z."/>
        </authorList>
    </citation>
    <scope>NUCLEOTIDE SEQUENCE [LARGE SCALE GENOMIC DNA]</scope>
    <source>
        <strain evidence="3">LMG 21857</strain>
    </source>
</reference>
<keyword evidence="3" id="KW-1185">Reference proteome</keyword>
<evidence type="ECO:0000313" key="2">
    <source>
        <dbReference type="EMBL" id="GAC32162.1"/>
    </source>
</evidence>
<evidence type="ECO:0000256" key="1">
    <source>
        <dbReference type="PIRSR" id="PIRSR000440-1"/>
    </source>
</evidence>
<dbReference type="SUPFAM" id="SSF52777">
    <property type="entry name" value="CoA-dependent acyltransferases"/>
    <property type="match status" value="1"/>
</dbReference>
<organism evidence="2 3">
    <name type="scientific">Paraglaciecola polaris LMG 21857</name>
    <dbReference type="NCBI Taxonomy" id="1129793"/>
    <lineage>
        <taxon>Bacteria</taxon>
        <taxon>Pseudomonadati</taxon>
        <taxon>Pseudomonadota</taxon>
        <taxon>Gammaproteobacteria</taxon>
        <taxon>Alteromonadales</taxon>
        <taxon>Alteromonadaceae</taxon>
        <taxon>Paraglaciecola</taxon>
    </lineage>
</organism>
<keyword evidence="2" id="KW-0808">Transferase</keyword>
<evidence type="ECO:0000313" key="3">
    <source>
        <dbReference type="Proteomes" id="UP000006322"/>
    </source>
</evidence>